<gene>
    <name evidence="2" type="ORF">SAMN05421877_103136</name>
</gene>
<keyword evidence="1" id="KW-1133">Transmembrane helix</keyword>
<dbReference type="Proteomes" id="UP000236731">
    <property type="component" value="Unassembled WGS sequence"/>
</dbReference>
<evidence type="ECO:0000313" key="3">
    <source>
        <dbReference type="Proteomes" id="UP000236731"/>
    </source>
</evidence>
<organism evidence="2 3">
    <name type="scientific">Sphingobacterium lactis</name>
    <dbReference type="NCBI Taxonomy" id="797291"/>
    <lineage>
        <taxon>Bacteria</taxon>
        <taxon>Pseudomonadati</taxon>
        <taxon>Bacteroidota</taxon>
        <taxon>Sphingobacteriia</taxon>
        <taxon>Sphingobacteriales</taxon>
        <taxon>Sphingobacteriaceae</taxon>
        <taxon>Sphingobacterium</taxon>
    </lineage>
</organism>
<name>A0A1H5VHS8_9SPHI</name>
<dbReference type="EMBL" id="FNUT01000003">
    <property type="protein sequence ID" value="SEF86773.1"/>
    <property type="molecule type" value="Genomic_DNA"/>
</dbReference>
<evidence type="ECO:0000313" key="2">
    <source>
        <dbReference type="EMBL" id="SEF86773.1"/>
    </source>
</evidence>
<keyword evidence="1" id="KW-0472">Membrane</keyword>
<keyword evidence="1" id="KW-0812">Transmembrane</keyword>
<proteinExistence type="predicted"/>
<reference evidence="3" key="1">
    <citation type="submission" date="2016-10" db="EMBL/GenBank/DDBJ databases">
        <authorList>
            <person name="Varghese N."/>
            <person name="Submissions S."/>
        </authorList>
    </citation>
    <scope>NUCLEOTIDE SEQUENCE [LARGE SCALE GENOMIC DNA]</scope>
    <source>
        <strain evidence="3">DSM 22361</strain>
    </source>
</reference>
<accession>A0A1H5VHS8</accession>
<keyword evidence="3" id="KW-1185">Reference proteome</keyword>
<evidence type="ECO:0000256" key="1">
    <source>
        <dbReference type="SAM" id="Phobius"/>
    </source>
</evidence>
<protein>
    <submittedName>
        <fullName evidence="2">Uncharacterized protein</fullName>
    </submittedName>
</protein>
<dbReference type="AlphaFoldDB" id="A0A1H5VHS8"/>
<feature type="transmembrane region" description="Helical" evidence="1">
    <location>
        <begin position="54"/>
        <end position="71"/>
    </location>
</feature>
<sequence>MSITSIPKGNKFWKMTQFNINTLNRGRFIWVLLGGLFLVGFVLAQFPLSELTKILTLLFCIPVLMWLAVRLNRSSSVWEIKSSNIRITKENKTTEIPVADIAYVKNHMRSGGNLIVLHRHSKSGPFRFWRNKLFMADDDFDKLIPKFRELQIEIVLG</sequence>